<evidence type="ECO:0000259" key="3">
    <source>
        <dbReference type="Pfam" id="PF02563"/>
    </source>
</evidence>
<dbReference type="GO" id="GO:0015159">
    <property type="term" value="F:polysaccharide transmembrane transporter activity"/>
    <property type="evidence" value="ECO:0007669"/>
    <property type="project" value="InterPro"/>
</dbReference>
<dbReference type="InterPro" id="IPR003715">
    <property type="entry name" value="Poly_export_N"/>
</dbReference>
<dbReference type="Pfam" id="PF10531">
    <property type="entry name" value="SLBB"/>
    <property type="match status" value="2"/>
</dbReference>
<feature type="compositionally biased region" description="Low complexity" evidence="2">
    <location>
        <begin position="51"/>
        <end position="129"/>
    </location>
</feature>
<dbReference type="EMBL" id="RSCK01000028">
    <property type="protein sequence ID" value="RUT11295.1"/>
    <property type="molecule type" value="Genomic_DNA"/>
</dbReference>
<keyword evidence="6" id="KW-1185">Reference proteome</keyword>
<dbReference type="Gene3D" id="3.10.560.10">
    <property type="entry name" value="Outer membrane lipoprotein wza domain like"/>
    <property type="match status" value="3"/>
</dbReference>
<evidence type="ECO:0000313" key="6">
    <source>
        <dbReference type="Proteomes" id="UP000282574"/>
    </source>
</evidence>
<dbReference type="Gene3D" id="3.30.1950.10">
    <property type="entry name" value="wza like domain"/>
    <property type="match status" value="1"/>
</dbReference>
<accession>A0AB37UIU1</accession>
<dbReference type="Pfam" id="PF02563">
    <property type="entry name" value="Poly_export"/>
    <property type="match status" value="1"/>
</dbReference>
<feature type="domain" description="Soluble ligand binding" evidence="4">
    <location>
        <begin position="382"/>
        <end position="416"/>
    </location>
</feature>
<reference evidence="5 6" key="1">
    <citation type="journal article" date="2019" name="Genome Biol. Evol.">
        <title>Day and night: Metabolic profiles and evolutionary relationships of six axenic non-marine cyanobacteria.</title>
        <authorList>
            <person name="Will S.E."/>
            <person name="Henke P."/>
            <person name="Boedeker C."/>
            <person name="Huang S."/>
            <person name="Brinkmann H."/>
            <person name="Rohde M."/>
            <person name="Jarek M."/>
            <person name="Friedl T."/>
            <person name="Seufert S."/>
            <person name="Schumacher M."/>
            <person name="Overmann J."/>
            <person name="Neumann-Schaal M."/>
            <person name="Petersen J."/>
        </authorList>
    </citation>
    <scope>NUCLEOTIDE SEQUENCE [LARGE SCALE GENOMIC DNA]</scope>
    <source>
        <strain evidence="5 6">SAG 39.79</strain>
    </source>
</reference>
<sequence>MVKSRKQQEIAYISAQKSTRMSKAITKPVAGLTLFALVAMACPAPIKAQETTSPASPTRTLPSLPTTKPAAQPNVAPSNNTAPTTTPVAPSNNTAPTTTPVAPGNNAAPLPNVAPANAPATAPAANQPAQTPVDYALGGGDRIRINVFEVPEYTGDYQIPPGGQLFLPLVGPVDILGLTQAEAADAIAAKYSRYLKRPLVTVSLISPRPINVVIAGEVVRPGSYTVGLQGGAGDNPGVQYPTIVGALTLAEGVTLAADLRQVQLKRKQGLGPERIINLDLMELVRKGTLPQDITLRDGDTVFVPTATEVNMADIRAFSNASFAMASNRPRTVTVVGEVNRPGSYVIIGGGTAAAAATTPGNTQGGGGGAIDGGGGAGGGLPTVSRAIQLAGGITSSADVRNIQIRRPTRNGGEQKMTVSFWKLLQGDPNQDTIVQEGDTVVVSTATNISPADATALADASFSPATIQVSVVGEVKTPGLVNLQPNTPLNQALLTAGGFDNARARRGSADLIRLNPDGTVTSRRVKLDFSKGINDENNPTMRDNDIIVVRRNSAAGVGDAIGAVFGPVLSPVLGIVNILR</sequence>
<comment type="caution">
    <text evidence="5">The sequence shown here is derived from an EMBL/GenBank/DDBJ whole genome shotgun (WGS) entry which is preliminary data.</text>
</comment>
<protein>
    <recommendedName>
        <fullName evidence="7">Polysaccharide export protein</fullName>
    </recommendedName>
</protein>
<name>A0AB37UIU1_9CYAN</name>
<dbReference type="InterPro" id="IPR049712">
    <property type="entry name" value="Poly_export"/>
</dbReference>
<evidence type="ECO:0000313" key="5">
    <source>
        <dbReference type="EMBL" id="RUT11295.1"/>
    </source>
</evidence>
<feature type="domain" description="Soluble ligand binding" evidence="4">
    <location>
        <begin position="468"/>
        <end position="520"/>
    </location>
</feature>
<feature type="region of interest" description="Disordered" evidence="2">
    <location>
        <begin position="48"/>
        <end position="129"/>
    </location>
</feature>
<dbReference type="RefSeq" id="WP_015154760.1">
    <property type="nucleotide sequence ID" value="NZ_JAVKZF010000001.1"/>
</dbReference>
<dbReference type="AlphaFoldDB" id="A0AB37UIU1"/>
<dbReference type="InterPro" id="IPR019554">
    <property type="entry name" value="Soluble_ligand-bd"/>
</dbReference>
<keyword evidence="1" id="KW-0732">Signal</keyword>
<gene>
    <name evidence="5" type="ORF">DSM107010_34360</name>
</gene>
<evidence type="ECO:0000259" key="4">
    <source>
        <dbReference type="Pfam" id="PF10531"/>
    </source>
</evidence>
<evidence type="ECO:0008006" key="7">
    <source>
        <dbReference type="Google" id="ProtNLM"/>
    </source>
</evidence>
<evidence type="ECO:0000256" key="2">
    <source>
        <dbReference type="SAM" id="MobiDB-lite"/>
    </source>
</evidence>
<evidence type="ECO:0000256" key="1">
    <source>
        <dbReference type="ARBA" id="ARBA00022729"/>
    </source>
</evidence>
<dbReference type="PANTHER" id="PTHR33619">
    <property type="entry name" value="POLYSACCHARIDE EXPORT PROTEIN GFCE-RELATED"/>
    <property type="match status" value="1"/>
</dbReference>
<dbReference type="PANTHER" id="PTHR33619:SF3">
    <property type="entry name" value="POLYSACCHARIDE EXPORT PROTEIN GFCE-RELATED"/>
    <property type="match status" value="1"/>
</dbReference>
<proteinExistence type="predicted"/>
<dbReference type="Proteomes" id="UP000282574">
    <property type="component" value="Unassembled WGS sequence"/>
</dbReference>
<feature type="domain" description="Polysaccharide export protein N-terminal" evidence="3">
    <location>
        <begin position="130"/>
        <end position="204"/>
    </location>
</feature>
<organism evidence="5 6">
    <name type="scientific">Chroococcidiopsis cubana SAG 39.79</name>
    <dbReference type="NCBI Taxonomy" id="388085"/>
    <lineage>
        <taxon>Bacteria</taxon>
        <taxon>Bacillati</taxon>
        <taxon>Cyanobacteriota</taxon>
        <taxon>Cyanophyceae</taxon>
        <taxon>Chroococcidiopsidales</taxon>
        <taxon>Chroococcidiopsidaceae</taxon>
        <taxon>Chroococcidiopsis</taxon>
    </lineage>
</organism>